<name>B2VYV7_PYRTR</name>
<accession>B2VYV7</accession>
<evidence type="ECO:0000313" key="2">
    <source>
        <dbReference type="Proteomes" id="UP000001471"/>
    </source>
</evidence>
<organism evidence="1 2">
    <name type="scientific">Pyrenophora tritici-repentis (strain Pt-1C-BFP)</name>
    <name type="common">Wheat tan spot fungus</name>
    <name type="synonym">Drechslera tritici-repentis</name>
    <dbReference type="NCBI Taxonomy" id="426418"/>
    <lineage>
        <taxon>Eukaryota</taxon>
        <taxon>Fungi</taxon>
        <taxon>Dikarya</taxon>
        <taxon>Ascomycota</taxon>
        <taxon>Pezizomycotina</taxon>
        <taxon>Dothideomycetes</taxon>
        <taxon>Pleosporomycetidae</taxon>
        <taxon>Pleosporales</taxon>
        <taxon>Pleosporineae</taxon>
        <taxon>Pleosporaceae</taxon>
        <taxon>Pyrenophora</taxon>
    </lineage>
</organism>
<reference evidence="2" key="1">
    <citation type="journal article" date="2013" name="G3 (Bethesda)">
        <title>Comparative genomics of a plant-pathogenic fungus, Pyrenophora tritici-repentis, reveals transduplication and the impact of repeat elements on pathogenicity and population divergence.</title>
        <authorList>
            <person name="Manning V.A."/>
            <person name="Pandelova I."/>
            <person name="Dhillon B."/>
            <person name="Wilhelm L.J."/>
            <person name="Goodwin S.B."/>
            <person name="Berlin A.M."/>
            <person name="Figueroa M."/>
            <person name="Freitag M."/>
            <person name="Hane J.K."/>
            <person name="Henrissat B."/>
            <person name="Holman W.H."/>
            <person name="Kodira C.D."/>
            <person name="Martin J."/>
            <person name="Oliver R.P."/>
            <person name="Robbertse B."/>
            <person name="Schackwitz W."/>
            <person name="Schwartz D.C."/>
            <person name="Spatafora J.W."/>
            <person name="Turgeon B.G."/>
            <person name="Yandava C."/>
            <person name="Young S."/>
            <person name="Zhou S."/>
            <person name="Zeng Q."/>
            <person name="Grigoriev I.V."/>
            <person name="Ma L.-J."/>
            <person name="Ciuffetti L.M."/>
        </authorList>
    </citation>
    <scope>NUCLEOTIDE SEQUENCE [LARGE SCALE GENOMIC DNA]</scope>
    <source>
        <strain evidence="2">Pt-1C-BFP</strain>
    </source>
</reference>
<evidence type="ECO:0000313" key="1">
    <source>
        <dbReference type="EMBL" id="EDU45120.1"/>
    </source>
</evidence>
<proteinExistence type="predicted"/>
<dbReference type="AlphaFoldDB" id="B2VYV7"/>
<sequence length="77" mass="7943">MLARRRIHIQAGKRPWIMALCGLPSWHAVVLAALLGRSSGRTTTHTTRTLPDYVRPVAGAGAGAGAGAVLGWAGAEG</sequence>
<dbReference type="InParanoid" id="B2VYV7"/>
<dbReference type="EMBL" id="DS231616">
    <property type="protein sequence ID" value="EDU45120.1"/>
    <property type="molecule type" value="Genomic_DNA"/>
</dbReference>
<gene>
    <name evidence="1" type="ORF">PTRG_02597</name>
</gene>
<protein>
    <submittedName>
        <fullName evidence="1">Uncharacterized protein</fullName>
    </submittedName>
</protein>
<dbReference type="Proteomes" id="UP000001471">
    <property type="component" value="Unassembled WGS sequence"/>
</dbReference>
<dbReference type="HOGENOM" id="CLU_2639295_0_0_1"/>